<dbReference type="EMBL" id="MTYJ01000015">
    <property type="protein sequence ID" value="OQV22767.1"/>
    <property type="molecule type" value="Genomic_DNA"/>
</dbReference>
<sequence length="128" mass="14018">MDKAILLLAVGMIPCVCAVMDPGLHRVIIPEETTRQLSCEPSHPFVNITSAKYGTVRTVSRGKMSADRCEEKLDYTQVIMPHCHRAAETCLISAKSEDLRKPCDGSVRTQLVVMYSCSADHPSLAVSV</sequence>
<accession>A0A1W0X5B6</accession>
<name>A0A1W0X5B6_HYPEX</name>
<feature type="chain" id="PRO_5012709494" evidence="1">
    <location>
        <begin position="19"/>
        <end position="128"/>
    </location>
</feature>
<keyword evidence="3" id="KW-1185">Reference proteome</keyword>
<evidence type="ECO:0000313" key="2">
    <source>
        <dbReference type="EMBL" id="OQV22767.1"/>
    </source>
</evidence>
<organism evidence="2 3">
    <name type="scientific">Hypsibius exemplaris</name>
    <name type="common">Freshwater tardigrade</name>
    <dbReference type="NCBI Taxonomy" id="2072580"/>
    <lineage>
        <taxon>Eukaryota</taxon>
        <taxon>Metazoa</taxon>
        <taxon>Ecdysozoa</taxon>
        <taxon>Tardigrada</taxon>
        <taxon>Eutardigrada</taxon>
        <taxon>Parachela</taxon>
        <taxon>Hypsibioidea</taxon>
        <taxon>Hypsibiidae</taxon>
        <taxon>Hypsibius</taxon>
    </lineage>
</organism>
<dbReference type="InterPro" id="IPR043159">
    <property type="entry name" value="Lectin_gal-bd_sf"/>
</dbReference>
<feature type="signal peptide" evidence="1">
    <location>
        <begin position="1"/>
        <end position="18"/>
    </location>
</feature>
<proteinExistence type="predicted"/>
<dbReference type="Gene3D" id="2.60.120.740">
    <property type="match status" value="1"/>
</dbReference>
<gene>
    <name evidence="2" type="ORF">BV898_03204</name>
</gene>
<dbReference type="Proteomes" id="UP000192578">
    <property type="component" value="Unassembled WGS sequence"/>
</dbReference>
<reference evidence="3" key="1">
    <citation type="submission" date="2017-01" db="EMBL/GenBank/DDBJ databases">
        <title>Comparative genomics of anhydrobiosis in the tardigrade Hypsibius dujardini.</title>
        <authorList>
            <person name="Yoshida Y."/>
            <person name="Koutsovoulos G."/>
            <person name="Laetsch D."/>
            <person name="Stevens L."/>
            <person name="Kumar S."/>
            <person name="Horikawa D."/>
            <person name="Ishino K."/>
            <person name="Komine S."/>
            <person name="Tomita M."/>
            <person name="Blaxter M."/>
            <person name="Arakawa K."/>
        </authorList>
    </citation>
    <scope>NUCLEOTIDE SEQUENCE [LARGE SCALE GENOMIC DNA]</scope>
    <source>
        <strain evidence="3">Z151</strain>
    </source>
</reference>
<keyword evidence="1" id="KW-0732">Signal</keyword>
<protein>
    <submittedName>
        <fullName evidence="2">Uncharacterized protein</fullName>
    </submittedName>
</protein>
<dbReference type="AlphaFoldDB" id="A0A1W0X5B6"/>
<evidence type="ECO:0000256" key="1">
    <source>
        <dbReference type="SAM" id="SignalP"/>
    </source>
</evidence>
<evidence type="ECO:0000313" key="3">
    <source>
        <dbReference type="Proteomes" id="UP000192578"/>
    </source>
</evidence>
<comment type="caution">
    <text evidence="2">The sequence shown here is derived from an EMBL/GenBank/DDBJ whole genome shotgun (WGS) entry which is preliminary data.</text>
</comment>